<dbReference type="EMBL" id="CP054565">
    <property type="protein sequence ID" value="QKQ37751.1"/>
    <property type="molecule type" value="Genomic_DNA"/>
</dbReference>
<proteinExistence type="predicted"/>
<geneLocation type="plasmid" evidence="1">
    <name>pSCU-478-1</name>
</geneLocation>
<sequence length="230" mass="26246">MATPVEDKLVAPPEYIHETPIPTTHIQYINKPAYNLVDFINDNIGIMTVLCFFILVMIIAWFFFRRNKENHAVECYDYSACLSTRKEYHLLTLVVVAPDTLPLLQLCQQIGDIIRQHGQQLVWMPGISRIDGIQEDNVTWALHSACLDEKSGEILSGRINPEGGYFFRPKESGGPETHQRLCLQIQYKSGKDIQFVIGLIERALHMMNCGYRAGGHIFRGEGYTWNMNGD</sequence>
<dbReference type="AlphaFoldDB" id="A0A6N0ISS9"/>
<accession>A0A6N0ISS9</accession>
<evidence type="ECO:0000313" key="1">
    <source>
        <dbReference type="EMBL" id="QKQ37751.1"/>
    </source>
</evidence>
<keyword evidence="1" id="KW-0614">Plasmid</keyword>
<protein>
    <submittedName>
        <fullName evidence="1">Uncharacterized protein</fullName>
    </submittedName>
</protein>
<organism evidence="1">
    <name type="scientific">Escherichia coli</name>
    <dbReference type="NCBI Taxonomy" id="562"/>
    <lineage>
        <taxon>Bacteria</taxon>
        <taxon>Pseudomonadati</taxon>
        <taxon>Pseudomonadota</taxon>
        <taxon>Gammaproteobacteria</taxon>
        <taxon>Enterobacterales</taxon>
        <taxon>Enterobacteriaceae</taxon>
        <taxon>Escherichia</taxon>
    </lineage>
</organism>
<dbReference type="RefSeq" id="WP_000235175.1">
    <property type="nucleotide sequence ID" value="NZ_CP032813.1"/>
</dbReference>
<reference evidence="1" key="1">
    <citation type="submission" date="2020-05" db="EMBL/GenBank/DDBJ databases">
        <title>Title: F plasmids are the major carriers of antibiotic resistance genes in human-associated commensal E. coli.</title>
        <authorList>
            <person name="Stephens C."/>
            <person name="Arismendi T."/>
            <person name="Wright M."/>
            <person name="Hartman A."/>
            <person name="Gonzalez A."/>
            <person name="Gill M."/>
            <person name="Pandori M."/>
            <person name="Hess D."/>
        </authorList>
    </citation>
    <scope>NUCLEOTIDE SEQUENCE</scope>
    <source>
        <strain evidence="1">SCU-478</strain>
        <plasmid evidence="1">pSCU-478-1</plasmid>
    </source>
</reference>
<name>A0A6N0ISS9_ECOLX</name>
<gene>
    <name evidence="1" type="ORF">HPE44_25505</name>
</gene>